<gene>
    <name evidence="2" type="ORF">PGQ11_002664</name>
</gene>
<organism evidence="2 3">
    <name type="scientific">Apiospora arundinis</name>
    <dbReference type="NCBI Taxonomy" id="335852"/>
    <lineage>
        <taxon>Eukaryota</taxon>
        <taxon>Fungi</taxon>
        <taxon>Dikarya</taxon>
        <taxon>Ascomycota</taxon>
        <taxon>Pezizomycotina</taxon>
        <taxon>Sordariomycetes</taxon>
        <taxon>Xylariomycetidae</taxon>
        <taxon>Amphisphaeriales</taxon>
        <taxon>Apiosporaceae</taxon>
        <taxon>Apiospora</taxon>
    </lineage>
</organism>
<protein>
    <submittedName>
        <fullName evidence="2">Uncharacterized protein</fullName>
    </submittedName>
</protein>
<evidence type="ECO:0000313" key="3">
    <source>
        <dbReference type="Proteomes" id="UP001390339"/>
    </source>
</evidence>
<evidence type="ECO:0000256" key="1">
    <source>
        <dbReference type="SAM" id="MobiDB-lite"/>
    </source>
</evidence>
<feature type="compositionally biased region" description="Basic and acidic residues" evidence="1">
    <location>
        <begin position="63"/>
        <end position="77"/>
    </location>
</feature>
<comment type="caution">
    <text evidence="2">The sequence shown here is derived from an EMBL/GenBank/DDBJ whole genome shotgun (WGS) entry which is preliminary data.</text>
</comment>
<name>A0ABR2JJV2_9PEZI</name>
<feature type="region of interest" description="Disordered" evidence="1">
    <location>
        <begin position="49"/>
        <end position="77"/>
    </location>
</feature>
<evidence type="ECO:0000313" key="2">
    <source>
        <dbReference type="EMBL" id="KAK8877718.1"/>
    </source>
</evidence>
<dbReference type="EMBL" id="JAPCWZ010000002">
    <property type="protein sequence ID" value="KAK8877718.1"/>
    <property type="molecule type" value="Genomic_DNA"/>
</dbReference>
<dbReference type="Proteomes" id="UP001390339">
    <property type="component" value="Unassembled WGS sequence"/>
</dbReference>
<keyword evidence="3" id="KW-1185">Reference proteome</keyword>
<sequence length="77" mass="8540">METVSGFGSASPTVRAFLKTYTEYIVNDKGKFTNSQFLYKYNEHIVAQNAQQAAAQSDSEDGEDHKSDDSHDNTVFG</sequence>
<accession>A0ABR2JJV2</accession>
<proteinExistence type="predicted"/>
<reference evidence="2 3" key="1">
    <citation type="journal article" date="2024" name="IMA Fungus">
        <title>Apiospora arundinis, a panoply of carbohydrate-active enzymes and secondary metabolites.</title>
        <authorList>
            <person name="Sorensen T."/>
            <person name="Petersen C."/>
            <person name="Muurmann A.T."/>
            <person name="Christiansen J.V."/>
            <person name="Brundto M.L."/>
            <person name="Overgaard C.K."/>
            <person name="Boysen A.T."/>
            <person name="Wollenberg R.D."/>
            <person name="Larsen T.O."/>
            <person name="Sorensen J.L."/>
            <person name="Nielsen K.L."/>
            <person name="Sondergaard T.E."/>
        </authorList>
    </citation>
    <scope>NUCLEOTIDE SEQUENCE [LARGE SCALE GENOMIC DNA]</scope>
    <source>
        <strain evidence="2 3">AAU 773</strain>
    </source>
</reference>